<sequence length="89" mass="9033">MSGTSAELSLYRLLPGRGSRGQGEPEEAETVGAEPLTAVSWPADVQACEKPVIGWCKSVEIGGGETGGGGVSRSPSLSITLASDQKLSS</sequence>
<proteinExistence type="predicted"/>
<dbReference type="EMBL" id="SRLO01000603">
    <property type="protein sequence ID" value="TNN50856.1"/>
    <property type="molecule type" value="Genomic_DNA"/>
</dbReference>
<evidence type="ECO:0000313" key="3">
    <source>
        <dbReference type="Proteomes" id="UP000314294"/>
    </source>
</evidence>
<gene>
    <name evidence="2" type="ORF">EYF80_038939</name>
</gene>
<protein>
    <submittedName>
        <fullName evidence="2">Uncharacterized protein</fullName>
    </submittedName>
</protein>
<name>A0A4Z2GB91_9TELE</name>
<comment type="caution">
    <text evidence="2">The sequence shown here is derived from an EMBL/GenBank/DDBJ whole genome shotgun (WGS) entry which is preliminary data.</text>
</comment>
<organism evidence="2 3">
    <name type="scientific">Liparis tanakae</name>
    <name type="common">Tanaka's snailfish</name>
    <dbReference type="NCBI Taxonomy" id="230148"/>
    <lineage>
        <taxon>Eukaryota</taxon>
        <taxon>Metazoa</taxon>
        <taxon>Chordata</taxon>
        <taxon>Craniata</taxon>
        <taxon>Vertebrata</taxon>
        <taxon>Euteleostomi</taxon>
        <taxon>Actinopterygii</taxon>
        <taxon>Neopterygii</taxon>
        <taxon>Teleostei</taxon>
        <taxon>Neoteleostei</taxon>
        <taxon>Acanthomorphata</taxon>
        <taxon>Eupercaria</taxon>
        <taxon>Perciformes</taxon>
        <taxon>Cottioidei</taxon>
        <taxon>Cottales</taxon>
        <taxon>Liparidae</taxon>
        <taxon>Liparis</taxon>
    </lineage>
</organism>
<keyword evidence="3" id="KW-1185">Reference proteome</keyword>
<evidence type="ECO:0000256" key="1">
    <source>
        <dbReference type="SAM" id="MobiDB-lite"/>
    </source>
</evidence>
<dbReference type="Proteomes" id="UP000314294">
    <property type="component" value="Unassembled WGS sequence"/>
</dbReference>
<evidence type="ECO:0000313" key="2">
    <source>
        <dbReference type="EMBL" id="TNN50856.1"/>
    </source>
</evidence>
<accession>A0A4Z2GB91</accession>
<feature type="region of interest" description="Disordered" evidence="1">
    <location>
        <begin position="1"/>
        <end position="31"/>
    </location>
</feature>
<reference evidence="2 3" key="1">
    <citation type="submission" date="2019-03" db="EMBL/GenBank/DDBJ databases">
        <title>First draft genome of Liparis tanakae, snailfish: a comprehensive survey of snailfish specific genes.</title>
        <authorList>
            <person name="Kim W."/>
            <person name="Song I."/>
            <person name="Jeong J.-H."/>
            <person name="Kim D."/>
            <person name="Kim S."/>
            <person name="Ryu S."/>
            <person name="Song J.Y."/>
            <person name="Lee S.K."/>
        </authorList>
    </citation>
    <scope>NUCLEOTIDE SEQUENCE [LARGE SCALE GENOMIC DNA]</scope>
    <source>
        <tissue evidence="2">Muscle</tissue>
    </source>
</reference>
<dbReference type="AlphaFoldDB" id="A0A4Z2GB91"/>